<organism evidence="2 3">
    <name type="scientific">Abditibacterium utsteinense</name>
    <dbReference type="NCBI Taxonomy" id="1960156"/>
    <lineage>
        <taxon>Bacteria</taxon>
        <taxon>Pseudomonadati</taxon>
        <taxon>Abditibacteriota</taxon>
        <taxon>Abditibacteriia</taxon>
        <taxon>Abditibacteriales</taxon>
        <taxon>Abditibacteriaceae</taxon>
        <taxon>Abditibacterium</taxon>
    </lineage>
</organism>
<dbReference type="RefSeq" id="WP_123580848.1">
    <property type="nucleotide sequence ID" value="NZ_NIGF01000024.1"/>
</dbReference>
<reference evidence="2 3" key="1">
    <citation type="journal article" date="2018" name="Syst. Appl. Microbiol.">
        <title>Abditibacterium utsteinense sp. nov., the first cultivated member of candidate phylum FBP, isolated from ice-free Antarctic soil samples.</title>
        <authorList>
            <person name="Tahon G."/>
            <person name="Tytgat B."/>
            <person name="Lebbe L."/>
            <person name="Carlier A."/>
            <person name="Willems A."/>
        </authorList>
    </citation>
    <scope>NUCLEOTIDE SEQUENCE [LARGE SCALE GENOMIC DNA]</scope>
    <source>
        <strain evidence="2 3">LMG 29911</strain>
    </source>
</reference>
<name>A0A2S8SPI0_9BACT</name>
<keyword evidence="3" id="KW-1185">Reference proteome</keyword>
<dbReference type="EMBL" id="NIGF01000024">
    <property type="protein sequence ID" value="PQV62686.1"/>
    <property type="molecule type" value="Genomic_DNA"/>
</dbReference>
<dbReference type="Proteomes" id="UP000237684">
    <property type="component" value="Unassembled WGS sequence"/>
</dbReference>
<feature type="domain" description="Na+-translocating membrane potential-generating system MpsC" evidence="1">
    <location>
        <begin position="6"/>
        <end position="115"/>
    </location>
</feature>
<protein>
    <recommendedName>
        <fullName evidence="1">Na+-translocating membrane potential-generating system MpsC domain-containing protein</fullName>
    </recommendedName>
</protein>
<comment type="caution">
    <text evidence="2">The sequence shown here is derived from an EMBL/GenBank/DDBJ whole genome shotgun (WGS) entry which is preliminary data.</text>
</comment>
<evidence type="ECO:0000313" key="2">
    <source>
        <dbReference type="EMBL" id="PQV62686.1"/>
    </source>
</evidence>
<proteinExistence type="predicted"/>
<evidence type="ECO:0000259" key="1">
    <source>
        <dbReference type="Pfam" id="PF10057"/>
    </source>
</evidence>
<evidence type="ECO:0000313" key="3">
    <source>
        <dbReference type="Proteomes" id="UP000237684"/>
    </source>
</evidence>
<gene>
    <name evidence="2" type="ORF">B1R32_1242</name>
</gene>
<sequence>MNQPSKGALEAEIAGAVTRFHREQQGRGPGDVRAFLVGDMVLVRCQSVFTPVEAHLSASDEGRKLIKSARQELRSINRAEIEEIIGKLANCAVLRSHCDLSVEAAEQVEVYILAQNIEKLCAGKK</sequence>
<dbReference type="InParanoid" id="A0A2S8SPI0"/>
<dbReference type="Pfam" id="PF10057">
    <property type="entry name" value="MpsC"/>
    <property type="match status" value="1"/>
</dbReference>
<accession>A0A2S8SPI0</accession>
<dbReference type="InterPro" id="IPR018745">
    <property type="entry name" value="MpsC"/>
</dbReference>
<dbReference type="AlphaFoldDB" id="A0A2S8SPI0"/>
<dbReference type="OrthoDB" id="5422931at2"/>